<protein>
    <submittedName>
        <fullName evidence="1">Uncharacterized protein</fullName>
    </submittedName>
</protein>
<accession>A0A072NW57</accession>
<dbReference type="VEuPathDB" id="FungiDB:A1O9_12603"/>
<dbReference type="HOGENOM" id="CLU_2746898_0_0_1"/>
<reference evidence="1 2" key="1">
    <citation type="submission" date="2013-03" db="EMBL/GenBank/DDBJ databases">
        <title>The Genome Sequence of Exophiala aquamarina CBS 119918.</title>
        <authorList>
            <consortium name="The Broad Institute Genomics Platform"/>
            <person name="Cuomo C."/>
            <person name="de Hoog S."/>
            <person name="Gorbushina A."/>
            <person name="Walker B."/>
            <person name="Young S.K."/>
            <person name="Zeng Q."/>
            <person name="Gargeya S."/>
            <person name="Fitzgerald M."/>
            <person name="Haas B."/>
            <person name="Abouelleil A."/>
            <person name="Allen A.W."/>
            <person name="Alvarado L."/>
            <person name="Arachchi H.M."/>
            <person name="Berlin A.M."/>
            <person name="Chapman S.B."/>
            <person name="Gainer-Dewar J."/>
            <person name="Goldberg J."/>
            <person name="Griggs A."/>
            <person name="Gujja S."/>
            <person name="Hansen M."/>
            <person name="Howarth C."/>
            <person name="Imamovic A."/>
            <person name="Ireland A."/>
            <person name="Larimer J."/>
            <person name="McCowan C."/>
            <person name="Murphy C."/>
            <person name="Pearson M."/>
            <person name="Poon T.W."/>
            <person name="Priest M."/>
            <person name="Roberts A."/>
            <person name="Saif S."/>
            <person name="Shea T."/>
            <person name="Sisk P."/>
            <person name="Sykes S."/>
            <person name="Wortman J."/>
            <person name="Nusbaum C."/>
            <person name="Birren B."/>
        </authorList>
    </citation>
    <scope>NUCLEOTIDE SEQUENCE [LARGE SCALE GENOMIC DNA]</scope>
    <source>
        <strain evidence="1 2">CBS 119918</strain>
    </source>
</reference>
<gene>
    <name evidence="1" type="ORF">A1O9_12603</name>
</gene>
<dbReference type="EMBL" id="AMGV01000025">
    <property type="protein sequence ID" value="KEF51253.1"/>
    <property type="molecule type" value="Genomic_DNA"/>
</dbReference>
<dbReference type="GeneID" id="25287497"/>
<dbReference type="Proteomes" id="UP000027920">
    <property type="component" value="Unassembled WGS sequence"/>
</dbReference>
<dbReference type="RefSeq" id="XP_013253843.1">
    <property type="nucleotide sequence ID" value="XM_013398389.1"/>
</dbReference>
<organism evidence="1 2">
    <name type="scientific">Exophiala aquamarina CBS 119918</name>
    <dbReference type="NCBI Taxonomy" id="1182545"/>
    <lineage>
        <taxon>Eukaryota</taxon>
        <taxon>Fungi</taxon>
        <taxon>Dikarya</taxon>
        <taxon>Ascomycota</taxon>
        <taxon>Pezizomycotina</taxon>
        <taxon>Eurotiomycetes</taxon>
        <taxon>Chaetothyriomycetidae</taxon>
        <taxon>Chaetothyriales</taxon>
        <taxon>Herpotrichiellaceae</taxon>
        <taxon>Exophiala</taxon>
    </lineage>
</organism>
<comment type="caution">
    <text evidence="1">The sequence shown here is derived from an EMBL/GenBank/DDBJ whole genome shotgun (WGS) entry which is preliminary data.</text>
</comment>
<feature type="non-terminal residue" evidence="1">
    <location>
        <position position="1"/>
    </location>
</feature>
<name>A0A072NW57_9EURO</name>
<keyword evidence="2" id="KW-1185">Reference proteome</keyword>
<sequence length="71" mass="8191">NQHLSGDHLIHHRHSDKDNWGVSAEEVQGQARDCRKDLQEWPFLQSALLRLLTVTSRLCFELGRTGLERKG</sequence>
<evidence type="ECO:0000313" key="1">
    <source>
        <dbReference type="EMBL" id="KEF51253.1"/>
    </source>
</evidence>
<evidence type="ECO:0000313" key="2">
    <source>
        <dbReference type="Proteomes" id="UP000027920"/>
    </source>
</evidence>
<dbReference type="AlphaFoldDB" id="A0A072NW57"/>
<proteinExistence type="predicted"/>